<comment type="caution">
    <text evidence="1">The sequence shown here is derived from an EMBL/GenBank/DDBJ whole genome shotgun (WGS) entry which is preliminary data.</text>
</comment>
<name>X1EPB7_9ZZZZ</name>
<dbReference type="EMBL" id="BARU01014584">
    <property type="protein sequence ID" value="GAH34427.1"/>
    <property type="molecule type" value="Genomic_DNA"/>
</dbReference>
<dbReference type="AlphaFoldDB" id="X1EPB7"/>
<evidence type="ECO:0000313" key="1">
    <source>
        <dbReference type="EMBL" id="GAH34427.1"/>
    </source>
</evidence>
<feature type="non-terminal residue" evidence="1">
    <location>
        <position position="74"/>
    </location>
</feature>
<proteinExistence type="predicted"/>
<reference evidence="1" key="1">
    <citation type="journal article" date="2014" name="Front. Microbiol.">
        <title>High frequency of phylogenetically diverse reductive dehalogenase-homologous genes in deep subseafloor sedimentary metagenomes.</title>
        <authorList>
            <person name="Kawai M."/>
            <person name="Futagami T."/>
            <person name="Toyoda A."/>
            <person name="Takaki Y."/>
            <person name="Nishi S."/>
            <person name="Hori S."/>
            <person name="Arai W."/>
            <person name="Tsubouchi T."/>
            <person name="Morono Y."/>
            <person name="Uchiyama I."/>
            <person name="Ito T."/>
            <person name="Fujiyama A."/>
            <person name="Inagaki F."/>
            <person name="Takami H."/>
        </authorList>
    </citation>
    <scope>NUCLEOTIDE SEQUENCE</scope>
    <source>
        <strain evidence="1">Expedition CK06-06</strain>
    </source>
</reference>
<organism evidence="1">
    <name type="scientific">marine sediment metagenome</name>
    <dbReference type="NCBI Taxonomy" id="412755"/>
    <lineage>
        <taxon>unclassified sequences</taxon>
        <taxon>metagenomes</taxon>
        <taxon>ecological metagenomes</taxon>
    </lineage>
</organism>
<gene>
    <name evidence="1" type="ORF">S03H2_25645</name>
</gene>
<protein>
    <submittedName>
        <fullName evidence="1">Uncharacterized protein</fullName>
    </submittedName>
</protein>
<sequence length="74" mass="8245">MEIIGEHNLEEKITSLDNVIIPTETNEDVFLVAASKNTITLLRLSKGKVLESNEEMVKIDAHSHPPPILKTEPI</sequence>
<accession>X1EPB7</accession>